<feature type="transmembrane region" description="Helical" evidence="1">
    <location>
        <begin position="45"/>
        <end position="70"/>
    </location>
</feature>
<evidence type="ECO:0000313" key="3">
    <source>
        <dbReference type="EMBL" id="MBC5621777.1"/>
    </source>
</evidence>
<evidence type="ECO:0000256" key="2">
    <source>
        <dbReference type="SAM" id="SignalP"/>
    </source>
</evidence>
<feature type="signal peptide" evidence="2">
    <location>
        <begin position="1"/>
        <end position="21"/>
    </location>
</feature>
<comment type="caution">
    <text evidence="3">The sequence shown here is derived from an EMBL/GenBank/DDBJ whole genome shotgun (WGS) entry which is preliminary data.</text>
</comment>
<organism evidence="3 4">
    <name type="scientific">Butyricimonas hominis</name>
    <dbReference type="NCBI Taxonomy" id="2763032"/>
    <lineage>
        <taxon>Bacteria</taxon>
        <taxon>Pseudomonadati</taxon>
        <taxon>Bacteroidota</taxon>
        <taxon>Bacteroidia</taxon>
        <taxon>Bacteroidales</taxon>
        <taxon>Odoribacteraceae</taxon>
        <taxon>Butyricimonas</taxon>
    </lineage>
</organism>
<proteinExistence type="predicted"/>
<keyword evidence="4" id="KW-1185">Reference proteome</keyword>
<feature type="transmembrane region" description="Helical" evidence="1">
    <location>
        <begin position="82"/>
        <end position="104"/>
    </location>
</feature>
<dbReference type="EMBL" id="JACOOH010000005">
    <property type="protein sequence ID" value="MBC5621777.1"/>
    <property type="molecule type" value="Genomic_DNA"/>
</dbReference>
<dbReference type="RefSeq" id="WP_172275394.1">
    <property type="nucleotide sequence ID" value="NZ_JACOOH010000005.1"/>
</dbReference>
<sequence>MSKAKKILCAVCLTLPYTVSAKSGSVNYSWGADALATMHDYVVTMMLYVQYICCAIAGVYVIVSCFQIYVKMNTGEDGITKSILTLVGACLFLIGAFVVFPAFFGYRI</sequence>
<reference evidence="3 4" key="1">
    <citation type="submission" date="2020-08" db="EMBL/GenBank/DDBJ databases">
        <title>Genome public.</title>
        <authorList>
            <person name="Liu C."/>
            <person name="Sun Q."/>
        </authorList>
    </citation>
    <scope>NUCLEOTIDE SEQUENCE [LARGE SCALE GENOMIC DNA]</scope>
    <source>
        <strain evidence="3 4">NSJ-56</strain>
    </source>
</reference>
<evidence type="ECO:0000313" key="4">
    <source>
        <dbReference type="Proteomes" id="UP000646484"/>
    </source>
</evidence>
<keyword evidence="1" id="KW-0812">Transmembrane</keyword>
<keyword evidence="1" id="KW-1133">Transmembrane helix</keyword>
<gene>
    <name evidence="3" type="ORF">H8S64_11780</name>
</gene>
<name>A0ABR7D1Y1_9BACT</name>
<accession>A0ABR7D1Y1</accession>
<keyword evidence="2" id="KW-0732">Signal</keyword>
<dbReference type="Pfam" id="PF13572">
    <property type="entry name" value="DUF4134"/>
    <property type="match status" value="1"/>
</dbReference>
<protein>
    <submittedName>
        <fullName evidence="3">DUF4134 domain-containing protein</fullName>
    </submittedName>
</protein>
<evidence type="ECO:0000256" key="1">
    <source>
        <dbReference type="SAM" id="Phobius"/>
    </source>
</evidence>
<keyword evidence="1" id="KW-0472">Membrane</keyword>
<feature type="chain" id="PRO_5045124748" evidence="2">
    <location>
        <begin position="22"/>
        <end position="108"/>
    </location>
</feature>
<dbReference type="Proteomes" id="UP000646484">
    <property type="component" value="Unassembled WGS sequence"/>
</dbReference>
<dbReference type="InterPro" id="IPR025408">
    <property type="entry name" value="DUF4134"/>
</dbReference>